<evidence type="ECO:0000313" key="3">
    <source>
        <dbReference type="EMBL" id="KAK8734135.1"/>
    </source>
</evidence>
<dbReference type="InterPro" id="IPR003123">
    <property type="entry name" value="VPS9"/>
</dbReference>
<dbReference type="GO" id="GO:0005769">
    <property type="term" value="C:early endosome"/>
    <property type="evidence" value="ECO:0007669"/>
    <property type="project" value="TreeGrafter"/>
</dbReference>
<keyword evidence="4" id="KW-1185">Reference proteome</keyword>
<dbReference type="Pfam" id="PF12796">
    <property type="entry name" value="Ank_2"/>
    <property type="match status" value="2"/>
</dbReference>
<dbReference type="GO" id="GO:0045022">
    <property type="term" value="P:early endosome to late endosome transport"/>
    <property type="evidence" value="ECO:0007669"/>
    <property type="project" value="TreeGrafter"/>
</dbReference>
<keyword evidence="1" id="KW-0040">ANK repeat</keyword>
<dbReference type="PANTHER" id="PTHR24170:SF2">
    <property type="entry name" value="ANKYRIN REPEAT DOMAIN-CONTAINING PROTEIN 27"/>
    <property type="match status" value="1"/>
</dbReference>
<feature type="repeat" description="ANK" evidence="1">
    <location>
        <begin position="773"/>
        <end position="805"/>
    </location>
</feature>
<sequence length="900" mass="100063">MERYDEDLGENSFFQVLRREYVDVLERAVLSGWVICVPRTGALPKYALAKDDIFGHILVPSDELPETHFRTLTDRNVVLNGNVLVLENKVSNPHSVHILFEETFYDDDLRKYKVMCLEDPLYASNAFAPSSCTDLIILHSLRDCIDLLWTEGGGGKALEKLDFLVNQFLLRHQALEEEGLQNLRDLGSELFSEAIQVTLSEPRLGEKTKKDQYLLDAVKLAVETYVLHGVYKPLMKGIAACKAEDDARLNRVIKNLSDLQVRDLDIDPQLLCNLTKAKSELASIEGHTTPLGKLGCLKRAISLVAVPGTIFSSDELLPTLLFLVVKANLANWYAHVAFLKLFRFSASSSDSGEQSFNISSLEAAIEHLYSGSLFGSTTPEADSVLQPGCMTTPVLKSMEEALGCSGVDPMARFFECIRLGKVEDVKDILDGKYKPFQKEIESEPSLVEADAQLCHPLCSCDRCEKLMSKPKKDIMPTVHTREERGYTGLHVACIFGRPAIVDMLITLGADLHATDFRGATPLHYAAQRGHQNAVLLLLHAGADINKCDGDSNTPLHLCSLNGHVACVKALLFYAESIGCDIAINAQNNVLDTPLHLASRWGYSAIMELLLDRIVILGLELNVYNNRKLTALDCAHNRHIARLILDAKVRKDELESYVRIDLNFKVPTDAPHEKKLDFNKHTENSKVHKNINCRDDTNRLKHIEKLLKSVKVGDVKLACFYLGIEEKTTHSDAVSPKTLCHPLCQCSKCAPNIHLNQESSETFNTMSINACNSDGYSALHEAVINDHLHLANVLLSHGADPNLQTFNRRLTPLHIAAQNCNLETMQSLLVHGAQVNLQDICGNTALHNCCAKGFDQGVMLLLEWKATKDVSNLSDNTPAQEAEKRGHWHIVEIIFGKPVSY</sequence>
<dbReference type="InterPro" id="IPR051248">
    <property type="entry name" value="UPF0507/Ank_repeat_27"/>
</dbReference>
<comment type="caution">
    <text evidence="3">The sequence shown here is derived from an EMBL/GenBank/DDBJ whole genome shotgun (WGS) entry which is preliminary data.</text>
</comment>
<dbReference type="GO" id="GO:0000149">
    <property type="term" value="F:SNARE binding"/>
    <property type="evidence" value="ECO:0007669"/>
    <property type="project" value="TreeGrafter"/>
</dbReference>
<dbReference type="PANTHER" id="PTHR24170">
    <property type="entry name" value="ANKYRIN REPEAT DOMAIN-CONTAINING PROTEIN 27"/>
    <property type="match status" value="1"/>
</dbReference>
<protein>
    <recommendedName>
        <fullName evidence="2">VPS9 domain-containing protein</fullName>
    </recommendedName>
</protein>
<dbReference type="AlphaFoldDB" id="A0AAW0WTG8"/>
<dbReference type="EMBL" id="JARKIK010000051">
    <property type="protein sequence ID" value="KAK8734135.1"/>
    <property type="molecule type" value="Genomic_DNA"/>
</dbReference>
<dbReference type="Pfam" id="PF00023">
    <property type="entry name" value="Ank"/>
    <property type="match status" value="1"/>
</dbReference>
<dbReference type="GO" id="GO:0005085">
    <property type="term" value="F:guanyl-nucleotide exchange factor activity"/>
    <property type="evidence" value="ECO:0007669"/>
    <property type="project" value="TreeGrafter"/>
</dbReference>
<dbReference type="Gene3D" id="1.20.1050.80">
    <property type="entry name" value="VPS9 domain"/>
    <property type="match status" value="1"/>
</dbReference>
<organism evidence="3 4">
    <name type="scientific">Cherax quadricarinatus</name>
    <name type="common">Australian red claw crayfish</name>
    <dbReference type="NCBI Taxonomy" id="27406"/>
    <lineage>
        <taxon>Eukaryota</taxon>
        <taxon>Metazoa</taxon>
        <taxon>Ecdysozoa</taxon>
        <taxon>Arthropoda</taxon>
        <taxon>Crustacea</taxon>
        <taxon>Multicrustacea</taxon>
        <taxon>Malacostraca</taxon>
        <taxon>Eumalacostraca</taxon>
        <taxon>Eucarida</taxon>
        <taxon>Decapoda</taxon>
        <taxon>Pleocyemata</taxon>
        <taxon>Astacidea</taxon>
        <taxon>Parastacoidea</taxon>
        <taxon>Parastacidae</taxon>
        <taxon>Cherax</taxon>
    </lineage>
</organism>
<dbReference type="PROSITE" id="PS51205">
    <property type="entry name" value="VPS9"/>
    <property type="match status" value="1"/>
</dbReference>
<evidence type="ECO:0000313" key="4">
    <source>
        <dbReference type="Proteomes" id="UP001445076"/>
    </source>
</evidence>
<dbReference type="GO" id="GO:0005886">
    <property type="term" value="C:plasma membrane"/>
    <property type="evidence" value="ECO:0007669"/>
    <property type="project" value="TreeGrafter"/>
</dbReference>
<name>A0AAW0WTG8_CHEQU</name>
<dbReference type="SUPFAM" id="SSF109993">
    <property type="entry name" value="VPS9 domain"/>
    <property type="match status" value="1"/>
</dbReference>
<evidence type="ECO:0000256" key="1">
    <source>
        <dbReference type="PROSITE-ProRule" id="PRU00023"/>
    </source>
</evidence>
<feature type="domain" description="VPS9" evidence="2">
    <location>
        <begin position="243"/>
        <end position="377"/>
    </location>
</feature>
<dbReference type="Pfam" id="PF02204">
    <property type="entry name" value="VPS9"/>
    <property type="match status" value="1"/>
</dbReference>
<dbReference type="GO" id="GO:0043005">
    <property type="term" value="C:neuron projection"/>
    <property type="evidence" value="ECO:0007669"/>
    <property type="project" value="TreeGrafter"/>
</dbReference>
<dbReference type="InterPro" id="IPR036770">
    <property type="entry name" value="Ankyrin_rpt-contain_sf"/>
</dbReference>
<feature type="repeat" description="ANK" evidence="1">
    <location>
        <begin position="807"/>
        <end position="839"/>
    </location>
</feature>
<dbReference type="SUPFAM" id="SSF48403">
    <property type="entry name" value="Ankyrin repeat"/>
    <property type="match status" value="2"/>
</dbReference>
<dbReference type="CDD" id="cd22885">
    <property type="entry name" value="ANKRD27_zf1"/>
    <property type="match status" value="1"/>
</dbReference>
<dbReference type="Gene3D" id="1.25.40.20">
    <property type="entry name" value="Ankyrin repeat-containing domain"/>
    <property type="match status" value="3"/>
</dbReference>
<dbReference type="PROSITE" id="PS50297">
    <property type="entry name" value="ANK_REP_REGION"/>
    <property type="match status" value="4"/>
</dbReference>
<reference evidence="3 4" key="1">
    <citation type="journal article" date="2024" name="BMC Genomics">
        <title>Genome assembly of redclaw crayfish (Cherax quadricarinatus) provides insights into its immune adaptation and hypoxia tolerance.</title>
        <authorList>
            <person name="Liu Z."/>
            <person name="Zheng J."/>
            <person name="Li H."/>
            <person name="Fang K."/>
            <person name="Wang S."/>
            <person name="He J."/>
            <person name="Zhou D."/>
            <person name="Weng S."/>
            <person name="Chi M."/>
            <person name="Gu Z."/>
            <person name="He J."/>
            <person name="Li F."/>
            <person name="Wang M."/>
        </authorList>
    </citation>
    <scope>NUCLEOTIDE SEQUENCE [LARGE SCALE GENOMIC DNA]</scope>
    <source>
        <strain evidence="3">ZL_2023a</strain>
    </source>
</reference>
<dbReference type="GO" id="GO:0097422">
    <property type="term" value="C:tubular endosome"/>
    <property type="evidence" value="ECO:0007669"/>
    <property type="project" value="TreeGrafter"/>
</dbReference>
<dbReference type="InterPro" id="IPR002110">
    <property type="entry name" value="Ankyrin_rpt"/>
</dbReference>
<dbReference type="InterPro" id="IPR037191">
    <property type="entry name" value="VPS9_dom_sf"/>
</dbReference>
<dbReference type="SMART" id="SM00248">
    <property type="entry name" value="ANK"/>
    <property type="match status" value="7"/>
</dbReference>
<feature type="repeat" description="ANK" evidence="1">
    <location>
        <begin position="517"/>
        <end position="549"/>
    </location>
</feature>
<accession>A0AAW0WTG8</accession>
<dbReference type="PRINTS" id="PR01415">
    <property type="entry name" value="ANKYRIN"/>
</dbReference>
<feature type="repeat" description="ANK" evidence="1">
    <location>
        <begin position="484"/>
        <end position="516"/>
    </location>
</feature>
<evidence type="ECO:0000259" key="2">
    <source>
        <dbReference type="PROSITE" id="PS51205"/>
    </source>
</evidence>
<proteinExistence type="predicted"/>
<dbReference type="GO" id="GO:0048812">
    <property type="term" value="P:neuron projection morphogenesis"/>
    <property type="evidence" value="ECO:0007669"/>
    <property type="project" value="TreeGrafter"/>
</dbReference>
<dbReference type="GO" id="GO:0005770">
    <property type="term" value="C:late endosome"/>
    <property type="evidence" value="ECO:0007669"/>
    <property type="project" value="TreeGrafter"/>
</dbReference>
<gene>
    <name evidence="3" type="ORF">OTU49_006035</name>
</gene>
<dbReference type="Proteomes" id="UP001445076">
    <property type="component" value="Unassembled WGS sequence"/>
</dbReference>
<dbReference type="CDD" id="cd22886">
    <property type="entry name" value="ANKRD27_zf2"/>
    <property type="match status" value="1"/>
</dbReference>
<dbReference type="GO" id="GO:0030133">
    <property type="term" value="C:transport vesicle"/>
    <property type="evidence" value="ECO:0007669"/>
    <property type="project" value="TreeGrafter"/>
</dbReference>
<dbReference type="PROSITE" id="PS50088">
    <property type="entry name" value="ANK_REPEAT"/>
    <property type="match status" value="4"/>
</dbReference>